<dbReference type="AlphaFoldDB" id="A0A3N4K8N7"/>
<dbReference type="GO" id="GO:0030150">
    <property type="term" value="P:protein import into mitochondrial matrix"/>
    <property type="evidence" value="ECO:0007669"/>
    <property type="project" value="InterPro"/>
</dbReference>
<dbReference type="Gene3D" id="2.40.160.10">
    <property type="entry name" value="Porin"/>
    <property type="match status" value="1"/>
</dbReference>
<dbReference type="PANTHER" id="PTHR10802">
    <property type="entry name" value="MITOCHONDRIAL IMPORT RECEPTOR SUBUNIT TOM40"/>
    <property type="match status" value="1"/>
</dbReference>
<dbReference type="GO" id="GO:0006811">
    <property type="term" value="P:monoatomic ion transport"/>
    <property type="evidence" value="ECO:0007669"/>
    <property type="project" value="UniProtKB-KW"/>
</dbReference>
<dbReference type="GO" id="GO:0015288">
    <property type="term" value="F:porin activity"/>
    <property type="evidence" value="ECO:0007669"/>
    <property type="project" value="UniProtKB-KW"/>
</dbReference>
<accession>A0A3N4K8N7</accession>
<dbReference type="Proteomes" id="UP000276215">
    <property type="component" value="Unassembled WGS sequence"/>
</dbReference>
<dbReference type="GO" id="GO:0046930">
    <property type="term" value="C:pore complex"/>
    <property type="evidence" value="ECO:0007669"/>
    <property type="project" value="UniProtKB-KW"/>
</dbReference>
<comment type="subcellular location">
    <subcellularLocation>
        <location evidence="1">Mitochondrion outer membrane</location>
        <topology evidence="1">Multi-pass membrane protein</topology>
    </subcellularLocation>
</comment>
<dbReference type="GO" id="GO:0008320">
    <property type="term" value="F:protein transmembrane transporter activity"/>
    <property type="evidence" value="ECO:0007669"/>
    <property type="project" value="InterPro"/>
</dbReference>
<dbReference type="STRING" id="1336337.A0A3N4K8N7"/>
<evidence type="ECO:0000256" key="13">
    <source>
        <dbReference type="ARBA" id="ARBA00078731"/>
    </source>
</evidence>
<comment type="function">
    <text evidence="12">Channel-forming protein essential for import of protein precursors into mitochondria.</text>
</comment>
<dbReference type="Pfam" id="PF01459">
    <property type="entry name" value="Porin_3"/>
    <property type="match status" value="1"/>
</dbReference>
<keyword evidence="11" id="KW-0472">Membrane</keyword>
<evidence type="ECO:0000256" key="11">
    <source>
        <dbReference type="ARBA" id="ARBA00023136"/>
    </source>
</evidence>
<evidence type="ECO:0000256" key="3">
    <source>
        <dbReference type="ARBA" id="ARBA00022448"/>
    </source>
</evidence>
<keyword evidence="8" id="KW-0406">Ion transport</keyword>
<keyword evidence="6" id="KW-1000">Mitochondrion outer membrane</keyword>
<keyword evidence="9" id="KW-0626">Porin</keyword>
<dbReference type="InterPro" id="IPR023614">
    <property type="entry name" value="Porin_dom_sf"/>
</dbReference>
<dbReference type="CDD" id="cd07305">
    <property type="entry name" value="Porin3_Tom40"/>
    <property type="match status" value="1"/>
</dbReference>
<dbReference type="GO" id="GO:0005741">
    <property type="term" value="C:mitochondrial outer membrane"/>
    <property type="evidence" value="ECO:0007669"/>
    <property type="project" value="UniProtKB-SubCell"/>
</dbReference>
<keyword evidence="15" id="KW-1185">Reference proteome</keyword>
<evidence type="ECO:0000256" key="1">
    <source>
        <dbReference type="ARBA" id="ARBA00004374"/>
    </source>
</evidence>
<evidence type="ECO:0000256" key="9">
    <source>
        <dbReference type="ARBA" id="ARBA00023114"/>
    </source>
</evidence>
<evidence type="ECO:0000256" key="2">
    <source>
        <dbReference type="ARBA" id="ARBA00010510"/>
    </source>
</evidence>
<organism evidence="14 15">
    <name type="scientific">Choiromyces venosus 120613-1</name>
    <dbReference type="NCBI Taxonomy" id="1336337"/>
    <lineage>
        <taxon>Eukaryota</taxon>
        <taxon>Fungi</taxon>
        <taxon>Dikarya</taxon>
        <taxon>Ascomycota</taxon>
        <taxon>Pezizomycotina</taxon>
        <taxon>Pezizomycetes</taxon>
        <taxon>Pezizales</taxon>
        <taxon>Tuberaceae</taxon>
        <taxon>Choiromyces</taxon>
    </lineage>
</organism>
<dbReference type="OrthoDB" id="19656at2759"/>
<evidence type="ECO:0000256" key="6">
    <source>
        <dbReference type="ARBA" id="ARBA00022787"/>
    </source>
</evidence>
<reference evidence="14 15" key="1">
    <citation type="journal article" date="2018" name="Nat. Ecol. Evol.">
        <title>Pezizomycetes genomes reveal the molecular basis of ectomycorrhizal truffle lifestyle.</title>
        <authorList>
            <person name="Murat C."/>
            <person name="Payen T."/>
            <person name="Noel B."/>
            <person name="Kuo A."/>
            <person name="Morin E."/>
            <person name="Chen J."/>
            <person name="Kohler A."/>
            <person name="Krizsan K."/>
            <person name="Balestrini R."/>
            <person name="Da Silva C."/>
            <person name="Montanini B."/>
            <person name="Hainaut M."/>
            <person name="Levati E."/>
            <person name="Barry K.W."/>
            <person name="Belfiori B."/>
            <person name="Cichocki N."/>
            <person name="Clum A."/>
            <person name="Dockter R.B."/>
            <person name="Fauchery L."/>
            <person name="Guy J."/>
            <person name="Iotti M."/>
            <person name="Le Tacon F."/>
            <person name="Lindquist E.A."/>
            <person name="Lipzen A."/>
            <person name="Malagnac F."/>
            <person name="Mello A."/>
            <person name="Molinier V."/>
            <person name="Miyauchi S."/>
            <person name="Poulain J."/>
            <person name="Riccioni C."/>
            <person name="Rubini A."/>
            <person name="Sitrit Y."/>
            <person name="Splivallo R."/>
            <person name="Traeger S."/>
            <person name="Wang M."/>
            <person name="Zifcakova L."/>
            <person name="Wipf D."/>
            <person name="Zambonelli A."/>
            <person name="Paolocci F."/>
            <person name="Nowrousian M."/>
            <person name="Ottonello S."/>
            <person name="Baldrian P."/>
            <person name="Spatafora J.W."/>
            <person name="Henrissat B."/>
            <person name="Nagy L.G."/>
            <person name="Aury J.M."/>
            <person name="Wincker P."/>
            <person name="Grigoriev I.V."/>
            <person name="Bonfante P."/>
            <person name="Martin F.M."/>
        </authorList>
    </citation>
    <scope>NUCLEOTIDE SEQUENCE [LARGE SCALE GENOMIC DNA]</scope>
    <source>
        <strain evidence="14 15">120613-1</strain>
    </source>
</reference>
<keyword evidence="3" id="KW-0813">Transport</keyword>
<evidence type="ECO:0000256" key="12">
    <source>
        <dbReference type="ARBA" id="ARBA00053390"/>
    </source>
</evidence>
<evidence type="ECO:0000256" key="8">
    <source>
        <dbReference type="ARBA" id="ARBA00023065"/>
    </source>
</evidence>
<protein>
    <recommendedName>
        <fullName evidence="13">Translocase of outer membrane 40 kDa subunit</fullName>
    </recommendedName>
</protein>
<keyword evidence="5" id="KW-0812">Transmembrane</keyword>
<evidence type="ECO:0000313" key="15">
    <source>
        <dbReference type="Proteomes" id="UP000276215"/>
    </source>
</evidence>
<name>A0A3N4K8N7_9PEZI</name>
<evidence type="ECO:0000256" key="7">
    <source>
        <dbReference type="ARBA" id="ARBA00022927"/>
    </source>
</evidence>
<keyword evidence="4" id="KW-1134">Transmembrane beta strand</keyword>
<proteinExistence type="inferred from homology"/>
<sequence>MSTATTPPILMDEKPVSSFLTENPITSLLSSLSQSFHERRATLGLSNPGTVENVSREVQKDVFLNNYMFTGMRADFSKSFSMDPIFQTSHSFAMGAQGIPPYTFAAIFGTNKTFLQANLDNEGQLAGRFNYRWSPELTSKFNIQLAPPSQPSQSVFTMDTDYSGADFSAGIKAFNPSLLEGTLTGIFIGSYLQSVTPNLALGIESVWQRSAASLGPETALSYVARYATKEWIASAQLQAGGALQATYWRKIAERVEAGVDCQLTLAGGMARDGGGGMMGGSMKKEGVTTLGAKYDFRMSTFRAQVDTQGKLACMLEKRVAPAVTLTFVGDVDHFKNQAKLGISVSIESATEAVQEMQEQAAVSGTGPTSPSVPF</sequence>
<dbReference type="EMBL" id="ML120368">
    <property type="protein sequence ID" value="RPB02315.1"/>
    <property type="molecule type" value="Genomic_DNA"/>
</dbReference>
<dbReference type="InterPro" id="IPR027246">
    <property type="entry name" value="Porin_Euk/Tom40"/>
</dbReference>
<evidence type="ECO:0000256" key="10">
    <source>
        <dbReference type="ARBA" id="ARBA00023128"/>
    </source>
</evidence>
<dbReference type="FunFam" id="2.40.160.10:FF:000009">
    <property type="entry name" value="Mitochondrial import receptor subunit TOM40"/>
    <property type="match status" value="1"/>
</dbReference>
<evidence type="ECO:0000256" key="5">
    <source>
        <dbReference type="ARBA" id="ARBA00022692"/>
    </source>
</evidence>
<keyword evidence="7" id="KW-0653">Protein transport</keyword>
<gene>
    <name evidence="14" type="ORF">L873DRAFT_1673637</name>
</gene>
<evidence type="ECO:0000313" key="14">
    <source>
        <dbReference type="EMBL" id="RPB02315.1"/>
    </source>
</evidence>
<keyword evidence="10" id="KW-0496">Mitochondrion</keyword>
<evidence type="ECO:0000256" key="4">
    <source>
        <dbReference type="ARBA" id="ARBA00022452"/>
    </source>
</evidence>
<dbReference type="InterPro" id="IPR037930">
    <property type="entry name" value="Tom40"/>
</dbReference>
<comment type="similarity">
    <text evidence="2">Belongs to the Tom40 family.</text>
</comment>